<evidence type="ECO:0000313" key="2">
    <source>
        <dbReference type="EMBL" id="KAL5111305.1"/>
    </source>
</evidence>
<evidence type="ECO:0000256" key="1">
    <source>
        <dbReference type="SAM" id="MobiDB-lite"/>
    </source>
</evidence>
<gene>
    <name evidence="2" type="ORF">TcWFU_001090</name>
</gene>
<feature type="region of interest" description="Disordered" evidence="1">
    <location>
        <begin position="160"/>
        <end position="179"/>
    </location>
</feature>
<protein>
    <submittedName>
        <fullName evidence="2">Uncharacterized protein</fullName>
    </submittedName>
</protein>
<keyword evidence="3" id="KW-1185">Reference proteome</keyword>
<name>A0ABR4QNV7_9CEST</name>
<dbReference type="EMBL" id="JAKROA010000001">
    <property type="protein sequence ID" value="KAL5111305.1"/>
    <property type="molecule type" value="Genomic_DNA"/>
</dbReference>
<comment type="caution">
    <text evidence="2">The sequence shown here is derived from an EMBL/GenBank/DDBJ whole genome shotgun (WGS) entry which is preliminary data.</text>
</comment>
<proteinExistence type="predicted"/>
<accession>A0ABR4QNV7</accession>
<dbReference type="Proteomes" id="UP001651158">
    <property type="component" value="Unassembled WGS sequence"/>
</dbReference>
<reference evidence="2 3" key="1">
    <citation type="journal article" date="2022" name="Front. Cell. Infect. Microbiol.">
        <title>The Genomes of Two Strains of Taenia crassiceps the Animal Model for the Study of Human Cysticercosis.</title>
        <authorList>
            <person name="Bobes R.J."/>
            <person name="Estrada K."/>
            <person name="Rios-Valencia D.G."/>
            <person name="Calderon-Gallegos A."/>
            <person name="de la Torre P."/>
            <person name="Carrero J.C."/>
            <person name="Sanchez-Flores A."/>
            <person name="Laclette J.P."/>
        </authorList>
    </citation>
    <scope>NUCLEOTIDE SEQUENCE [LARGE SCALE GENOMIC DNA]</scope>
    <source>
        <strain evidence="2">WFUcys</strain>
    </source>
</reference>
<organism evidence="2 3">
    <name type="scientific">Taenia crassiceps</name>
    <dbReference type="NCBI Taxonomy" id="6207"/>
    <lineage>
        <taxon>Eukaryota</taxon>
        <taxon>Metazoa</taxon>
        <taxon>Spiralia</taxon>
        <taxon>Lophotrochozoa</taxon>
        <taxon>Platyhelminthes</taxon>
        <taxon>Cestoda</taxon>
        <taxon>Eucestoda</taxon>
        <taxon>Cyclophyllidea</taxon>
        <taxon>Taeniidae</taxon>
        <taxon>Taenia</taxon>
    </lineage>
</organism>
<feature type="region of interest" description="Disordered" evidence="1">
    <location>
        <begin position="244"/>
        <end position="285"/>
    </location>
</feature>
<evidence type="ECO:0000313" key="3">
    <source>
        <dbReference type="Proteomes" id="UP001651158"/>
    </source>
</evidence>
<sequence length="408" mass="45876">MGGKESHLHNTAFKHRGSGYGQTGATSYSQFINNTCQTVSSSIYKHNTFKCRNEFESRDRNLGGDVCSREHSLSPTRMNNKNCGDEKEVEEYHKQNISHQCSREELKIKSRRCKMSEHPSNEKGVDISSIISNETDTSSSFSVGDGSAEAILTKLKNRRKNSKTFKTSRKQDAGSQSSDGHYCISQMSSSSSPPSCCTPVPFVDLVKLKRTGTENKVLQQEQIHKSNDLIILSDEYNGSFNANISNEQSSGDLPDHVPGTRGDGIETRNDPSSSHRMNSPPRETEDCVIRWVTPKPSPKLGFSETDMGDIVFTAYIRMKGTGVDEYANVKKTSERRLKGLQTQQNCKIKLYDEPIERRTLMVHKLRIFGPGYREVVQCKNSLPRCITDRLITAHATLDEIIIKPQRRK</sequence>